<evidence type="ECO:0000313" key="8">
    <source>
        <dbReference type="Proteomes" id="UP000437068"/>
    </source>
</evidence>
<keyword evidence="1" id="KW-0732">Signal</keyword>
<comment type="caution">
    <text evidence="2">The sequence shown here is derived from an EMBL/GenBank/DDBJ whole genome shotgun (WGS) entry which is preliminary data.</text>
</comment>
<evidence type="ECO:0000313" key="4">
    <source>
        <dbReference type="EMBL" id="KAE9057283.1"/>
    </source>
</evidence>
<dbReference type="Proteomes" id="UP000486351">
    <property type="component" value="Unassembled WGS sequence"/>
</dbReference>
<dbReference type="Proteomes" id="UP000488956">
    <property type="component" value="Unassembled WGS sequence"/>
</dbReference>
<evidence type="ECO:0000313" key="10">
    <source>
        <dbReference type="Proteomes" id="UP000486351"/>
    </source>
</evidence>
<feature type="chain" id="PRO_5036163441" evidence="1">
    <location>
        <begin position="23"/>
        <end position="55"/>
    </location>
</feature>
<evidence type="ECO:0000313" key="2">
    <source>
        <dbReference type="EMBL" id="KAE8918145.1"/>
    </source>
</evidence>
<dbReference type="Proteomes" id="UP000460718">
    <property type="component" value="Unassembled WGS sequence"/>
</dbReference>
<dbReference type="Proteomes" id="UP000429523">
    <property type="component" value="Unassembled WGS sequence"/>
</dbReference>
<evidence type="ECO:0000313" key="5">
    <source>
        <dbReference type="EMBL" id="KAE9262177.1"/>
    </source>
</evidence>
<gene>
    <name evidence="6" type="ORF">PF001_g32149</name>
    <name evidence="5" type="ORF">PF008_g32668</name>
    <name evidence="2" type="ORF">PF009_g31538</name>
    <name evidence="4" type="ORF">PF010_g31441</name>
    <name evidence="3" type="ORF">PF011_g31235</name>
</gene>
<accession>A0A6A3DAV7</accession>
<sequence length="55" mass="6427">MQIRFRLPRRLVVTLPLHMVLGLSTHEIHLDDLLDFKLDVCGIMNVYYKIATTLC</sequence>
<dbReference type="EMBL" id="QXFX01007162">
    <property type="protein sequence ID" value="KAE9057283.1"/>
    <property type="molecule type" value="Genomic_DNA"/>
</dbReference>
<dbReference type="EMBL" id="QXFY01009689">
    <property type="protein sequence ID" value="KAE9262177.1"/>
    <property type="molecule type" value="Genomic_DNA"/>
</dbReference>
<dbReference type="EMBL" id="QXFW01007400">
    <property type="protein sequence ID" value="KAE8957160.1"/>
    <property type="molecule type" value="Genomic_DNA"/>
</dbReference>
<dbReference type="EMBL" id="QXGE01008248">
    <property type="protein sequence ID" value="KAE9262181.1"/>
    <property type="molecule type" value="Genomic_DNA"/>
</dbReference>
<dbReference type="AlphaFoldDB" id="A0A6A3DAV7"/>
<proteinExistence type="predicted"/>
<organism evidence="2 7">
    <name type="scientific">Phytophthora fragariae</name>
    <dbReference type="NCBI Taxonomy" id="53985"/>
    <lineage>
        <taxon>Eukaryota</taxon>
        <taxon>Sar</taxon>
        <taxon>Stramenopiles</taxon>
        <taxon>Oomycota</taxon>
        <taxon>Peronosporomycetes</taxon>
        <taxon>Peronosporales</taxon>
        <taxon>Peronosporaceae</taxon>
        <taxon>Phytophthora</taxon>
    </lineage>
</organism>
<evidence type="ECO:0000256" key="1">
    <source>
        <dbReference type="SAM" id="SignalP"/>
    </source>
</evidence>
<evidence type="ECO:0000313" key="9">
    <source>
        <dbReference type="Proteomes" id="UP000460718"/>
    </source>
</evidence>
<evidence type="ECO:0000313" key="6">
    <source>
        <dbReference type="EMBL" id="KAE9262181.1"/>
    </source>
</evidence>
<dbReference type="Proteomes" id="UP000437068">
    <property type="component" value="Unassembled WGS sequence"/>
</dbReference>
<evidence type="ECO:0000313" key="3">
    <source>
        <dbReference type="EMBL" id="KAE8957160.1"/>
    </source>
</evidence>
<evidence type="ECO:0000313" key="7">
    <source>
        <dbReference type="Proteomes" id="UP000429523"/>
    </source>
</evidence>
<protein>
    <submittedName>
        <fullName evidence="2">Uncharacterized protein</fullName>
    </submittedName>
</protein>
<evidence type="ECO:0000313" key="11">
    <source>
        <dbReference type="Proteomes" id="UP000488956"/>
    </source>
</evidence>
<dbReference type="EMBL" id="QXGF01006111">
    <property type="protein sequence ID" value="KAE8918145.1"/>
    <property type="molecule type" value="Genomic_DNA"/>
</dbReference>
<feature type="signal peptide" evidence="1">
    <location>
        <begin position="1"/>
        <end position="22"/>
    </location>
</feature>
<name>A0A6A3DAV7_9STRA</name>
<reference evidence="7 8" key="1">
    <citation type="submission" date="2018-08" db="EMBL/GenBank/DDBJ databases">
        <title>Genomic investigation of the strawberry pathogen Phytophthora fragariae indicates pathogenicity is determined by transcriptional variation in three key races.</title>
        <authorList>
            <person name="Adams T.M."/>
            <person name="Armitage A.D."/>
            <person name="Sobczyk M.K."/>
            <person name="Bates H.J."/>
            <person name="Dunwell J.M."/>
            <person name="Nellist C.F."/>
            <person name="Harrison R.J."/>
        </authorList>
    </citation>
    <scope>NUCLEOTIDE SEQUENCE [LARGE SCALE GENOMIC DNA]</scope>
    <source>
        <strain evidence="6 8">A4</strain>
        <strain evidence="5 10">NOV-77</strain>
        <strain evidence="2 7">NOV-9</strain>
        <strain evidence="4 11">ONT-3</strain>
        <strain evidence="3 9">SCRP245</strain>
    </source>
</reference>